<dbReference type="InterPro" id="IPR028171">
    <property type="entry name" value="Codanin-1_C"/>
</dbReference>
<feature type="compositionally biased region" description="Low complexity" evidence="1">
    <location>
        <begin position="22"/>
        <end position="38"/>
    </location>
</feature>
<dbReference type="InterPro" id="IPR040031">
    <property type="entry name" value="Codanin-1"/>
</dbReference>
<evidence type="ECO:0000256" key="1">
    <source>
        <dbReference type="SAM" id="MobiDB-lite"/>
    </source>
</evidence>
<keyword evidence="4" id="KW-1185">Reference proteome</keyword>
<dbReference type="OrthoDB" id="20982at2759"/>
<comment type="caution">
    <text evidence="3">The sequence shown here is derived from an EMBL/GenBank/DDBJ whole genome shotgun (WGS) entry which is preliminary data.</text>
</comment>
<feature type="region of interest" description="Disordered" evidence="1">
    <location>
        <begin position="1"/>
        <end position="49"/>
    </location>
</feature>
<protein>
    <submittedName>
        <fullName evidence="3">Codanin-1</fullName>
    </submittedName>
</protein>
<dbReference type="Proteomes" id="UP000700334">
    <property type="component" value="Unassembled WGS sequence"/>
</dbReference>
<dbReference type="PANTHER" id="PTHR28678:SF1">
    <property type="entry name" value="CODANIN-1"/>
    <property type="match status" value="1"/>
</dbReference>
<reference evidence="3" key="1">
    <citation type="journal article" date="2021" name="Evol. Appl.">
        <title>The genome of the Pyrenean desman and the effects of bottlenecks and inbreeding on the genomic landscape of an endangered species.</title>
        <authorList>
            <person name="Escoda L."/>
            <person name="Castresana J."/>
        </authorList>
    </citation>
    <scope>NUCLEOTIDE SEQUENCE</scope>
    <source>
        <strain evidence="3">IBE-C5619</strain>
    </source>
</reference>
<dbReference type="PANTHER" id="PTHR28678">
    <property type="entry name" value="CODANIN-1"/>
    <property type="match status" value="1"/>
</dbReference>
<feature type="domain" description="Codanin-1 C-terminal" evidence="2">
    <location>
        <begin position="922"/>
        <end position="1035"/>
    </location>
</feature>
<sequence>RTPAGKRRAGPASRAATQRSVAPRWPRPGLAARGAPAPAQSPPSPPTGMAAVLESLLREEVSVAAAVRWIARSAQSSEDDPGEAAALCSLQPLRKEFVPFLLNFLREQSSRVLPQGPPTPAKAPGSSAALPGRPGGPPRGGRGARSQLFPPTEPPSAAEAPLARRGGRRRGPGPPRERGGRGPGGQEEGIGGESLSWVGGRRPRGSGSPGSPNLARSDPPNLSNLEEFPPVGSVPPGPAGTKPSRRINPTPVSEERSLSKPKTCFTSPPINCVPSSQPSVLDTSPWGHGLPPGCRSLREEREMLRKERYGLAAPWNVIFLPVGDLQHFPLELFLGLSSSVEKPEYVSGGEALLNAHDISLSPSKQQQQQQQPPIPACPTPESGSPLPSRPGNITAEPADPTRVSSHQRLHLVALIYSSCIAENLVPNLFLELFFVLQLLTARRMAATKCRDLEPSPGALDSLESPLFQNVHDCVFFAVQVLEHQFQVLSYLDKGTLKLLAENERLLCFSPALQGRLRAAYEGSVAKVSLEMPPSAQAVSFQPETDNRANFSSDRAFHTFKKQRDVFYEVLREWEDRHEEPGWDFEKGLGSRIRAMMGQLSAACSHSHFVRLFQKQLLQMCQRPGGAGGAVLGEAPDVLSMLGADKLGRLRRLQERLAAPQSSGGPCPPPTFPGCQGFFRDFILSASSFQFNQHLIDSLSLKIQELNSLTLPQPEPSDEDGESDVDWQGERRQFAVVLLSLRLLAKFLGFVAFLPYRGPEPPPTRELQDSILALRSQVPPVLDVRALLQQGLRARRAVLTVPWLVEFLSLADHIVPLMDYYRSVFAILLHLHRSLVLSKESEGGMCFLNKLLLLAVLGWLFQVGGGRVQVGKVTATVAGVGEKGAESEGQLKIPTVPEHLFFLGEGQLDTFEVDTVTSEHGLDSMPLVDQHLLYTCCPYIGELRKLLASWVSGSSGRSGGFVRKITPTTTTGLGTQPPRTTQGLQAQLAQAFFHNQPPSLRRTVEFVAERIGSNCVKHIKATLVADLVCQAELLLQEQLVTEGKDGRDSTQLLEILCSQLCPHGAQALTQGREFCQRKSPGAVRALLPEETPAAVLSSAENIAVGLATEKACAWLSANITALIRREVKAAVSRTLRAQGPEPAAQGERRGCSRACEHHAPLPSHLISEIKDVLALAAGPRDPEEGVSPEYLEQLLGQLGQMLQCRQFLCPPAEQHLAKCSVDLASLLVANQIPILGPSAQHRLERGQARRLLHVLLSLWKDDFQGPIPVQLLLSPRNVGLLADTRPREWDLLLFLLRELVEKGLMGRTEIEASLGSLREARWPEDFSEELETLFNLFLAEPHMPEPQLRACELVQPNRGTVLAQS</sequence>
<dbReference type="GO" id="GO:0005634">
    <property type="term" value="C:nucleus"/>
    <property type="evidence" value="ECO:0007669"/>
    <property type="project" value="TreeGrafter"/>
</dbReference>
<feature type="compositionally biased region" description="Low complexity" evidence="1">
    <location>
        <begin position="155"/>
        <end position="164"/>
    </location>
</feature>
<feature type="region of interest" description="Disordered" evidence="1">
    <location>
        <begin position="361"/>
        <end position="400"/>
    </location>
</feature>
<evidence type="ECO:0000259" key="2">
    <source>
        <dbReference type="Pfam" id="PF15296"/>
    </source>
</evidence>
<dbReference type="Pfam" id="PF15296">
    <property type="entry name" value="Codanin-1_C"/>
    <property type="match status" value="1"/>
</dbReference>
<name>A0A8J5ZPH7_GALPY</name>
<gene>
    <name evidence="3" type="ORF">J0S82_001139</name>
</gene>
<dbReference type="EMBL" id="JAGFMF010012266">
    <property type="protein sequence ID" value="KAG8505335.1"/>
    <property type="molecule type" value="Genomic_DNA"/>
</dbReference>
<organism evidence="3 4">
    <name type="scientific">Galemys pyrenaicus</name>
    <name type="common">Iberian desman</name>
    <name type="synonym">Pyrenean desman</name>
    <dbReference type="NCBI Taxonomy" id="202257"/>
    <lineage>
        <taxon>Eukaryota</taxon>
        <taxon>Metazoa</taxon>
        <taxon>Chordata</taxon>
        <taxon>Craniata</taxon>
        <taxon>Vertebrata</taxon>
        <taxon>Euteleostomi</taxon>
        <taxon>Mammalia</taxon>
        <taxon>Eutheria</taxon>
        <taxon>Laurasiatheria</taxon>
        <taxon>Eulipotyphla</taxon>
        <taxon>Talpidae</taxon>
        <taxon>Galemys</taxon>
    </lineage>
</organism>
<feature type="compositionally biased region" description="Gly residues" evidence="1">
    <location>
        <begin position="181"/>
        <end position="192"/>
    </location>
</feature>
<feature type="compositionally biased region" description="Low complexity" evidence="1">
    <location>
        <begin position="123"/>
        <end position="132"/>
    </location>
</feature>
<proteinExistence type="predicted"/>
<accession>A0A8J5ZPH7</accession>
<evidence type="ECO:0000313" key="3">
    <source>
        <dbReference type="EMBL" id="KAG8505335.1"/>
    </source>
</evidence>
<feature type="region of interest" description="Disordered" evidence="1">
    <location>
        <begin position="111"/>
        <end position="292"/>
    </location>
</feature>
<dbReference type="GO" id="GO:0006325">
    <property type="term" value="P:chromatin organization"/>
    <property type="evidence" value="ECO:0007669"/>
    <property type="project" value="TreeGrafter"/>
</dbReference>
<evidence type="ECO:0000313" key="4">
    <source>
        <dbReference type="Proteomes" id="UP000700334"/>
    </source>
</evidence>
<feature type="compositionally biased region" description="Polar residues" evidence="1">
    <location>
        <begin position="264"/>
        <end position="282"/>
    </location>
</feature>
<feature type="non-terminal residue" evidence="3">
    <location>
        <position position="1364"/>
    </location>
</feature>